<feature type="region of interest" description="Disordered" evidence="13">
    <location>
        <begin position="363"/>
        <end position="429"/>
    </location>
</feature>
<dbReference type="EMBL" id="NHYE01000131">
    <property type="protein sequence ID" value="PPR07404.1"/>
    <property type="molecule type" value="Genomic_DNA"/>
</dbReference>
<dbReference type="SMART" id="SM01246">
    <property type="entry name" value="Josephin"/>
    <property type="match status" value="1"/>
</dbReference>
<evidence type="ECO:0000256" key="6">
    <source>
        <dbReference type="ARBA" id="ARBA00022801"/>
    </source>
</evidence>
<dbReference type="PANTHER" id="PTHR14159">
    <property type="entry name" value="ATAXIN-3-RELATED"/>
    <property type="match status" value="1"/>
</dbReference>
<evidence type="ECO:0000256" key="13">
    <source>
        <dbReference type="SAM" id="MobiDB-lite"/>
    </source>
</evidence>
<dbReference type="GO" id="GO:0006508">
    <property type="term" value="P:proteolysis"/>
    <property type="evidence" value="ECO:0007669"/>
    <property type="project" value="UniProtKB-KW"/>
</dbReference>
<proteinExistence type="predicted"/>
<feature type="domain" description="Josephin" evidence="14">
    <location>
        <begin position="8"/>
        <end position="191"/>
    </location>
</feature>
<comment type="caution">
    <text evidence="15">The sequence shown here is derived from an EMBL/GenBank/DDBJ whole genome shotgun (WGS) entry which is preliminary data.</text>
</comment>
<comment type="caution">
    <text evidence="12">Lacks conserved residue(s) required for the propagation of feature annotation.</text>
</comment>
<feature type="active site" description="Nucleophile" evidence="11">
    <location>
        <position position="23"/>
    </location>
</feature>
<dbReference type="PANTHER" id="PTHR14159:SF0">
    <property type="entry name" value="ATAXIN-3-RELATED"/>
    <property type="match status" value="1"/>
</dbReference>
<dbReference type="OrthoDB" id="10063692at2759"/>
<dbReference type="InterPro" id="IPR006155">
    <property type="entry name" value="Josephin"/>
</dbReference>
<evidence type="ECO:0000256" key="4">
    <source>
        <dbReference type="ARBA" id="ARBA00022670"/>
    </source>
</evidence>
<protein>
    <recommendedName>
        <fullName evidence="3">ubiquitinyl hydrolase 1</fullName>
        <ecNumber evidence="3">3.4.19.12</ecNumber>
    </recommendedName>
</protein>
<evidence type="ECO:0000256" key="8">
    <source>
        <dbReference type="ARBA" id="ARBA00023015"/>
    </source>
</evidence>
<keyword evidence="6" id="KW-0378">Hydrolase</keyword>
<dbReference type="STRING" id="231916.A0A409YWJ5"/>
<evidence type="ECO:0000256" key="10">
    <source>
        <dbReference type="ARBA" id="ARBA00023242"/>
    </source>
</evidence>
<accession>A0A409YWJ5</accession>
<reference evidence="15 16" key="1">
    <citation type="journal article" date="2018" name="Evol. Lett.">
        <title>Horizontal gene cluster transfer increased hallucinogenic mushroom diversity.</title>
        <authorList>
            <person name="Reynolds H.T."/>
            <person name="Vijayakumar V."/>
            <person name="Gluck-Thaler E."/>
            <person name="Korotkin H.B."/>
            <person name="Matheny P.B."/>
            <person name="Slot J.C."/>
        </authorList>
    </citation>
    <scope>NUCLEOTIDE SEQUENCE [LARGE SCALE GENOMIC DNA]</scope>
    <source>
        <strain evidence="15 16">SRW20</strain>
    </source>
</reference>
<evidence type="ECO:0000313" key="15">
    <source>
        <dbReference type="EMBL" id="PPR07404.1"/>
    </source>
</evidence>
<dbReference type="PROSITE" id="PS50957">
    <property type="entry name" value="JOSEPHIN"/>
    <property type="match status" value="1"/>
</dbReference>
<evidence type="ECO:0000313" key="16">
    <source>
        <dbReference type="Proteomes" id="UP000284706"/>
    </source>
</evidence>
<evidence type="ECO:0000256" key="9">
    <source>
        <dbReference type="ARBA" id="ARBA00023163"/>
    </source>
</evidence>
<keyword evidence="16" id="KW-1185">Reference proteome</keyword>
<keyword evidence="7" id="KW-0788">Thiol protease</keyword>
<dbReference type="GO" id="GO:0004843">
    <property type="term" value="F:cysteine-type deubiquitinase activity"/>
    <property type="evidence" value="ECO:0007669"/>
    <property type="project" value="UniProtKB-EC"/>
</dbReference>
<dbReference type="GO" id="GO:0005634">
    <property type="term" value="C:nucleus"/>
    <property type="evidence" value="ECO:0007669"/>
    <property type="project" value="UniProtKB-SubCell"/>
</dbReference>
<evidence type="ECO:0000256" key="3">
    <source>
        <dbReference type="ARBA" id="ARBA00012759"/>
    </source>
</evidence>
<dbReference type="GO" id="GO:0016579">
    <property type="term" value="P:protein deubiquitination"/>
    <property type="evidence" value="ECO:0007669"/>
    <property type="project" value="InterPro"/>
</dbReference>
<name>A0A409YWJ5_9AGAR</name>
<dbReference type="InterPro" id="IPR033865">
    <property type="entry name" value="Ataxin-3"/>
</dbReference>
<dbReference type="SMART" id="SM00726">
    <property type="entry name" value="UIM"/>
    <property type="match status" value="3"/>
</dbReference>
<evidence type="ECO:0000256" key="2">
    <source>
        <dbReference type="ARBA" id="ARBA00004123"/>
    </source>
</evidence>
<dbReference type="PROSITE" id="PS50330">
    <property type="entry name" value="UIM"/>
    <property type="match status" value="1"/>
</dbReference>
<organism evidence="15 16">
    <name type="scientific">Gymnopilus dilepis</name>
    <dbReference type="NCBI Taxonomy" id="231916"/>
    <lineage>
        <taxon>Eukaryota</taxon>
        <taxon>Fungi</taxon>
        <taxon>Dikarya</taxon>
        <taxon>Basidiomycota</taxon>
        <taxon>Agaricomycotina</taxon>
        <taxon>Agaricomycetes</taxon>
        <taxon>Agaricomycetidae</taxon>
        <taxon>Agaricales</taxon>
        <taxon>Agaricineae</taxon>
        <taxon>Hymenogastraceae</taxon>
        <taxon>Gymnopilus</taxon>
    </lineage>
</organism>
<sequence length="452" mass="50556">MSSLDSLIPYIYHERQQPGSMLCAQHALNSLLQGNYFTAPDLSEIARTLDAMEERYDDSNMGESSTNMDDTGFFSVQVLENALKVWGLNLTRWRGENMRPYHDRPQTQLAFILNLQQHWFTLRRFGNANANVDLDDGNGHWFNLNSFLLSPEWVGKLYLGMVLQQAEDEGYSVFAVTQGDPDAPLALPRTEADIIAATLPEPTSGGTMAHFTKETLAEPQRAGNLMEDEDYGLQAALQASLTDQNIPCGPSSSTGTTGVQSSRYQLEARAPHLAEPSDLDEPGHINIDPVAASLERNRVLLQQMKEQQEQAQREMWSEMDMSSEESAAVEERRQRRRRQEEEEEADLQRAIEESQALAALAEKQRIRRSEDHHDEITGTSSTIHDDEEAELQAALKASLEHFSPPSATLNAPDDVASANSDTDSIIEENEDAVAPIVSLDEIRRRRLARFGS</sequence>
<feature type="compositionally biased region" description="Basic and acidic residues" evidence="13">
    <location>
        <begin position="306"/>
        <end position="316"/>
    </location>
</feature>
<dbReference type="InterPro" id="IPR003903">
    <property type="entry name" value="UIM_dom"/>
</dbReference>
<gene>
    <name evidence="15" type="ORF">CVT26_013720</name>
</gene>
<evidence type="ECO:0000256" key="12">
    <source>
        <dbReference type="PROSITE-ProRule" id="PRU00331"/>
    </source>
</evidence>
<dbReference type="PRINTS" id="PR01233">
    <property type="entry name" value="JOSEPHIN"/>
</dbReference>
<dbReference type="InParanoid" id="A0A409YWJ5"/>
<dbReference type="Proteomes" id="UP000284706">
    <property type="component" value="Unassembled WGS sequence"/>
</dbReference>
<evidence type="ECO:0000256" key="1">
    <source>
        <dbReference type="ARBA" id="ARBA00000707"/>
    </source>
</evidence>
<feature type="region of interest" description="Disordered" evidence="13">
    <location>
        <begin position="305"/>
        <end position="350"/>
    </location>
</feature>
<dbReference type="Gene3D" id="1.10.287.10">
    <property type="entry name" value="S15/NS1, RNA-binding"/>
    <property type="match status" value="1"/>
</dbReference>
<feature type="active site" evidence="11">
    <location>
        <position position="145"/>
    </location>
</feature>
<comment type="subcellular location">
    <subcellularLocation>
        <location evidence="2">Nucleus</location>
    </subcellularLocation>
</comment>
<comment type="catalytic activity">
    <reaction evidence="1">
        <text>Thiol-dependent hydrolysis of ester, thioester, amide, peptide and isopeptide bonds formed by the C-terminal Gly of ubiquitin (a 76-residue protein attached to proteins as an intracellular targeting signal).</text>
        <dbReference type="EC" id="3.4.19.12"/>
    </reaction>
</comment>
<dbReference type="Gene3D" id="3.90.70.40">
    <property type="match status" value="1"/>
</dbReference>
<evidence type="ECO:0000256" key="11">
    <source>
        <dbReference type="PIRSR" id="PIRSR633865-1"/>
    </source>
</evidence>
<dbReference type="EC" id="3.4.19.12" evidence="3"/>
<feature type="compositionally biased region" description="Basic and acidic residues" evidence="13">
    <location>
        <begin position="363"/>
        <end position="376"/>
    </location>
</feature>
<evidence type="ECO:0000259" key="14">
    <source>
        <dbReference type="PROSITE" id="PS50957"/>
    </source>
</evidence>
<keyword evidence="5" id="KW-0833">Ubl conjugation pathway</keyword>
<keyword evidence="8" id="KW-0805">Transcription regulation</keyword>
<keyword evidence="9" id="KW-0804">Transcription</keyword>
<keyword evidence="4" id="KW-0645">Protease</keyword>
<keyword evidence="10" id="KW-0539">Nucleus</keyword>
<evidence type="ECO:0000256" key="5">
    <source>
        <dbReference type="ARBA" id="ARBA00022786"/>
    </source>
</evidence>
<feature type="active site" description="Proton acceptor" evidence="11">
    <location>
        <position position="118"/>
    </location>
</feature>
<dbReference type="Pfam" id="PF02099">
    <property type="entry name" value="Josephin"/>
    <property type="match status" value="1"/>
</dbReference>
<feature type="compositionally biased region" description="Low complexity" evidence="13">
    <location>
        <begin position="317"/>
        <end position="326"/>
    </location>
</feature>
<evidence type="ECO:0000256" key="7">
    <source>
        <dbReference type="ARBA" id="ARBA00022807"/>
    </source>
</evidence>
<dbReference type="AlphaFoldDB" id="A0A409YWJ5"/>